<evidence type="ECO:0000256" key="3">
    <source>
        <dbReference type="ARBA" id="ARBA00022597"/>
    </source>
</evidence>
<evidence type="ECO:0000313" key="10">
    <source>
        <dbReference type="Proteomes" id="UP001604336"/>
    </source>
</evidence>
<keyword evidence="7 8" id="KW-0472">Membrane</keyword>
<name>A0ABD1PQ24_9LAMI</name>
<evidence type="ECO:0000256" key="5">
    <source>
        <dbReference type="ARBA" id="ARBA00022847"/>
    </source>
</evidence>
<dbReference type="EMBL" id="JBFOLK010000013">
    <property type="protein sequence ID" value="KAL2466023.1"/>
    <property type="molecule type" value="Genomic_DNA"/>
</dbReference>
<keyword evidence="4 8" id="KW-0812">Transmembrane</keyword>
<dbReference type="Proteomes" id="UP001604336">
    <property type="component" value="Unassembled WGS sequence"/>
</dbReference>
<comment type="subcellular location">
    <subcellularLocation>
        <location evidence="1">Membrane</location>
        <topology evidence="1">Multi-pass membrane protein</topology>
    </subcellularLocation>
</comment>
<dbReference type="GO" id="GO:0016020">
    <property type="term" value="C:membrane"/>
    <property type="evidence" value="ECO:0007669"/>
    <property type="project" value="UniProtKB-SubCell"/>
</dbReference>
<accession>A0ABD1PQ24</accession>
<keyword evidence="3" id="KW-0762">Sugar transport</keyword>
<keyword evidence="10" id="KW-1185">Reference proteome</keyword>
<protein>
    <submittedName>
        <fullName evidence="9">Sucrose transport protein SUC2</fullName>
    </submittedName>
</protein>
<feature type="transmembrane region" description="Helical" evidence="8">
    <location>
        <begin position="75"/>
        <end position="93"/>
    </location>
</feature>
<comment type="caution">
    <text evidence="9">The sequence shown here is derived from an EMBL/GenBank/DDBJ whole genome shotgun (WGS) entry which is preliminary data.</text>
</comment>
<keyword evidence="6 8" id="KW-1133">Transmembrane helix</keyword>
<dbReference type="PANTHER" id="PTHR19432:SF70">
    <property type="entry name" value="SUCROSE TRANSPORT PROTEIN SUC1-RELATED"/>
    <property type="match status" value="1"/>
</dbReference>
<dbReference type="AlphaFoldDB" id="A0ABD1PQ24"/>
<gene>
    <name evidence="9" type="ORF">Adt_41874</name>
</gene>
<dbReference type="GO" id="GO:0015293">
    <property type="term" value="F:symporter activity"/>
    <property type="evidence" value="ECO:0007669"/>
    <property type="project" value="UniProtKB-KW"/>
</dbReference>
<evidence type="ECO:0000313" key="9">
    <source>
        <dbReference type="EMBL" id="KAL2466023.1"/>
    </source>
</evidence>
<evidence type="ECO:0000256" key="8">
    <source>
        <dbReference type="SAM" id="Phobius"/>
    </source>
</evidence>
<proteinExistence type="predicted"/>
<dbReference type="PANTHER" id="PTHR19432">
    <property type="entry name" value="SUGAR TRANSPORTER"/>
    <property type="match status" value="1"/>
</dbReference>
<evidence type="ECO:0000256" key="2">
    <source>
        <dbReference type="ARBA" id="ARBA00022448"/>
    </source>
</evidence>
<keyword evidence="2" id="KW-0813">Transport</keyword>
<evidence type="ECO:0000256" key="4">
    <source>
        <dbReference type="ARBA" id="ARBA00022692"/>
    </source>
</evidence>
<evidence type="ECO:0000256" key="6">
    <source>
        <dbReference type="ARBA" id="ARBA00022989"/>
    </source>
</evidence>
<reference evidence="10" key="1">
    <citation type="submission" date="2024-07" db="EMBL/GenBank/DDBJ databases">
        <title>Two chromosome-level genome assemblies of Korean endemic species Abeliophyllum distichum and Forsythia ovata (Oleaceae).</title>
        <authorList>
            <person name="Jang H."/>
        </authorList>
    </citation>
    <scope>NUCLEOTIDE SEQUENCE [LARGE SCALE GENOMIC DNA]</scope>
</reference>
<evidence type="ECO:0000256" key="7">
    <source>
        <dbReference type="ARBA" id="ARBA00023136"/>
    </source>
</evidence>
<sequence>MVKILAFEKALTLPRDHWSGWIRILDFIIVHEKATVPSQTEPPENSGHVVAKKEKIPVFWDLFGTLKDLPRPMRIFLLVTCLNWIAWFPFLFFDIDWMGKEVYGGKVGEGKLYNHGVRAGALELMLSGVLGARVVARVVVVAVGGEREMRGCGEREMRGCLEKNE</sequence>
<evidence type="ECO:0000256" key="1">
    <source>
        <dbReference type="ARBA" id="ARBA00004141"/>
    </source>
</evidence>
<keyword evidence="5" id="KW-0769">Symport</keyword>
<feature type="transmembrane region" description="Helical" evidence="8">
    <location>
        <begin position="124"/>
        <end position="145"/>
    </location>
</feature>
<organism evidence="9 10">
    <name type="scientific">Abeliophyllum distichum</name>
    <dbReference type="NCBI Taxonomy" id="126358"/>
    <lineage>
        <taxon>Eukaryota</taxon>
        <taxon>Viridiplantae</taxon>
        <taxon>Streptophyta</taxon>
        <taxon>Embryophyta</taxon>
        <taxon>Tracheophyta</taxon>
        <taxon>Spermatophyta</taxon>
        <taxon>Magnoliopsida</taxon>
        <taxon>eudicotyledons</taxon>
        <taxon>Gunneridae</taxon>
        <taxon>Pentapetalae</taxon>
        <taxon>asterids</taxon>
        <taxon>lamiids</taxon>
        <taxon>Lamiales</taxon>
        <taxon>Oleaceae</taxon>
        <taxon>Forsythieae</taxon>
        <taxon>Abeliophyllum</taxon>
    </lineage>
</organism>